<dbReference type="EMBL" id="KZ502555">
    <property type="protein sequence ID" value="PKU76136.1"/>
    <property type="molecule type" value="Genomic_DNA"/>
</dbReference>
<evidence type="ECO:0000256" key="1">
    <source>
        <dbReference type="SAM" id="Phobius"/>
    </source>
</evidence>
<feature type="transmembrane region" description="Helical" evidence="1">
    <location>
        <begin position="104"/>
        <end position="121"/>
    </location>
</feature>
<feature type="domain" description="Reverse transcriptase zinc-binding" evidence="2">
    <location>
        <begin position="5"/>
        <end position="68"/>
    </location>
</feature>
<evidence type="ECO:0000313" key="3">
    <source>
        <dbReference type="EMBL" id="PKU76136.1"/>
    </source>
</evidence>
<gene>
    <name evidence="3" type="ORF">MA16_Dca024343</name>
</gene>
<reference evidence="3 4" key="1">
    <citation type="journal article" date="2016" name="Sci. Rep.">
        <title>The Dendrobium catenatum Lindl. genome sequence provides insights into polysaccharide synthase, floral development and adaptive evolution.</title>
        <authorList>
            <person name="Zhang G.Q."/>
            <person name="Xu Q."/>
            <person name="Bian C."/>
            <person name="Tsai W.C."/>
            <person name="Yeh C.M."/>
            <person name="Liu K.W."/>
            <person name="Yoshida K."/>
            <person name="Zhang L.S."/>
            <person name="Chang S.B."/>
            <person name="Chen F."/>
            <person name="Shi Y."/>
            <person name="Su Y.Y."/>
            <person name="Zhang Y.Q."/>
            <person name="Chen L.J."/>
            <person name="Yin Y."/>
            <person name="Lin M."/>
            <person name="Huang H."/>
            <person name="Deng H."/>
            <person name="Wang Z.W."/>
            <person name="Zhu S.L."/>
            <person name="Zhao X."/>
            <person name="Deng C."/>
            <person name="Niu S.C."/>
            <person name="Huang J."/>
            <person name="Wang M."/>
            <person name="Liu G.H."/>
            <person name="Yang H.J."/>
            <person name="Xiao X.J."/>
            <person name="Hsiao Y.Y."/>
            <person name="Wu W.L."/>
            <person name="Chen Y.Y."/>
            <person name="Mitsuda N."/>
            <person name="Ohme-Takagi M."/>
            <person name="Luo Y.B."/>
            <person name="Van de Peer Y."/>
            <person name="Liu Z.J."/>
        </authorList>
    </citation>
    <scope>NUCLEOTIDE SEQUENCE [LARGE SCALE GENOMIC DNA]</scope>
    <source>
        <tissue evidence="3">The whole plant</tissue>
    </source>
</reference>
<dbReference type="Pfam" id="PF13966">
    <property type="entry name" value="zf-RVT"/>
    <property type="match status" value="1"/>
</dbReference>
<evidence type="ECO:0000259" key="2">
    <source>
        <dbReference type="Pfam" id="PF13966"/>
    </source>
</evidence>
<name>A0A2I0WKF6_9ASPA</name>
<sequence>MSSCLWYKMVWHKRHVLKHSVFVWLALHRGLKTAEALLLRNIQVPRTCSLCNENEESVSHLYFECSYSFNFLLALIPGMHSFLLRPNILQVFDWLKVAFNGNAMVFNFYKLVVCCVIYYIWKERNNRRFGNKVLCFTSLLLCIKRAISEKVWKWENSLTLLDMF</sequence>
<keyword evidence="4" id="KW-1185">Reference proteome</keyword>
<keyword evidence="1" id="KW-0812">Transmembrane</keyword>
<dbReference type="InterPro" id="IPR026960">
    <property type="entry name" value="RVT-Znf"/>
</dbReference>
<keyword evidence="1" id="KW-1133">Transmembrane helix</keyword>
<accession>A0A2I0WKF6</accession>
<keyword evidence="1" id="KW-0472">Membrane</keyword>
<organism evidence="3 4">
    <name type="scientific">Dendrobium catenatum</name>
    <dbReference type="NCBI Taxonomy" id="906689"/>
    <lineage>
        <taxon>Eukaryota</taxon>
        <taxon>Viridiplantae</taxon>
        <taxon>Streptophyta</taxon>
        <taxon>Embryophyta</taxon>
        <taxon>Tracheophyta</taxon>
        <taxon>Spermatophyta</taxon>
        <taxon>Magnoliopsida</taxon>
        <taxon>Liliopsida</taxon>
        <taxon>Asparagales</taxon>
        <taxon>Orchidaceae</taxon>
        <taxon>Epidendroideae</taxon>
        <taxon>Malaxideae</taxon>
        <taxon>Dendrobiinae</taxon>
        <taxon>Dendrobium</taxon>
    </lineage>
</organism>
<dbReference type="Proteomes" id="UP000233837">
    <property type="component" value="Unassembled WGS sequence"/>
</dbReference>
<protein>
    <recommendedName>
        <fullName evidence="2">Reverse transcriptase zinc-binding domain-containing protein</fullName>
    </recommendedName>
</protein>
<reference evidence="3 4" key="2">
    <citation type="journal article" date="2017" name="Nature">
        <title>The Apostasia genome and the evolution of orchids.</title>
        <authorList>
            <person name="Zhang G.Q."/>
            <person name="Liu K.W."/>
            <person name="Li Z."/>
            <person name="Lohaus R."/>
            <person name="Hsiao Y.Y."/>
            <person name="Niu S.C."/>
            <person name="Wang J.Y."/>
            <person name="Lin Y.C."/>
            <person name="Xu Q."/>
            <person name="Chen L.J."/>
            <person name="Yoshida K."/>
            <person name="Fujiwara S."/>
            <person name="Wang Z.W."/>
            <person name="Zhang Y.Q."/>
            <person name="Mitsuda N."/>
            <person name="Wang M."/>
            <person name="Liu G.H."/>
            <person name="Pecoraro L."/>
            <person name="Huang H.X."/>
            <person name="Xiao X.J."/>
            <person name="Lin M."/>
            <person name="Wu X.Y."/>
            <person name="Wu W.L."/>
            <person name="Chen Y.Y."/>
            <person name="Chang S.B."/>
            <person name="Sakamoto S."/>
            <person name="Ohme-Takagi M."/>
            <person name="Yagi M."/>
            <person name="Zeng S.J."/>
            <person name="Shen C.Y."/>
            <person name="Yeh C.M."/>
            <person name="Luo Y.B."/>
            <person name="Tsai W.C."/>
            <person name="Van de Peer Y."/>
            <person name="Liu Z.J."/>
        </authorList>
    </citation>
    <scope>NUCLEOTIDE SEQUENCE [LARGE SCALE GENOMIC DNA]</scope>
    <source>
        <tissue evidence="3">The whole plant</tissue>
    </source>
</reference>
<feature type="transmembrane region" description="Helical" evidence="1">
    <location>
        <begin position="67"/>
        <end position="84"/>
    </location>
</feature>
<dbReference type="AlphaFoldDB" id="A0A2I0WKF6"/>
<proteinExistence type="predicted"/>
<evidence type="ECO:0000313" key="4">
    <source>
        <dbReference type="Proteomes" id="UP000233837"/>
    </source>
</evidence>